<evidence type="ECO:0000313" key="3">
    <source>
        <dbReference type="EMBL" id="CAD5110844.1"/>
    </source>
</evidence>
<feature type="compositionally biased region" description="Basic and acidic residues" evidence="2">
    <location>
        <begin position="243"/>
        <end position="266"/>
    </location>
</feature>
<dbReference type="GO" id="GO:0042073">
    <property type="term" value="P:intraciliary transport"/>
    <property type="evidence" value="ECO:0007669"/>
    <property type="project" value="InterPro"/>
</dbReference>
<feature type="compositionally biased region" description="Basic and acidic residues" evidence="2">
    <location>
        <begin position="312"/>
        <end position="328"/>
    </location>
</feature>
<feature type="region of interest" description="Disordered" evidence="2">
    <location>
        <begin position="1"/>
        <end position="350"/>
    </location>
</feature>
<dbReference type="InterPro" id="IPR001680">
    <property type="entry name" value="WD40_rpt"/>
</dbReference>
<evidence type="ECO:0000256" key="1">
    <source>
        <dbReference type="PROSITE-ProRule" id="PRU00221"/>
    </source>
</evidence>
<proteinExistence type="predicted"/>
<dbReference type="AlphaFoldDB" id="A0A7I8V451"/>
<feature type="compositionally biased region" description="Acidic residues" evidence="2">
    <location>
        <begin position="267"/>
        <end position="302"/>
    </location>
</feature>
<feature type="compositionally biased region" description="Basic residues" evidence="2">
    <location>
        <begin position="230"/>
        <end position="242"/>
    </location>
</feature>
<feature type="repeat" description="WD" evidence="1">
    <location>
        <begin position="586"/>
        <end position="616"/>
    </location>
</feature>
<dbReference type="Proteomes" id="UP000549394">
    <property type="component" value="Unassembled WGS sequence"/>
</dbReference>
<dbReference type="PROSITE" id="PS50082">
    <property type="entry name" value="WD_REPEATS_2"/>
    <property type="match status" value="1"/>
</dbReference>
<dbReference type="SUPFAM" id="SSF50978">
    <property type="entry name" value="WD40 repeat-like"/>
    <property type="match status" value="1"/>
</dbReference>
<dbReference type="EMBL" id="CAJFCJ010000001">
    <property type="protein sequence ID" value="CAD5110844.1"/>
    <property type="molecule type" value="Genomic_DNA"/>
</dbReference>
<dbReference type="PANTHER" id="PTHR16022">
    <property type="entry name" value="WD REPEAT DOMAIN 60"/>
    <property type="match status" value="1"/>
</dbReference>
<feature type="compositionally biased region" description="Acidic residues" evidence="2">
    <location>
        <begin position="329"/>
        <end position="338"/>
    </location>
</feature>
<dbReference type="InterPro" id="IPR042505">
    <property type="entry name" value="DYNC2I1"/>
</dbReference>
<evidence type="ECO:0000256" key="2">
    <source>
        <dbReference type="SAM" id="MobiDB-lite"/>
    </source>
</evidence>
<feature type="compositionally biased region" description="Basic residues" evidence="2">
    <location>
        <begin position="196"/>
        <end position="206"/>
    </location>
</feature>
<dbReference type="GO" id="GO:0005929">
    <property type="term" value="C:cilium"/>
    <property type="evidence" value="ECO:0007669"/>
    <property type="project" value="GOC"/>
</dbReference>
<dbReference type="GO" id="GO:0005868">
    <property type="term" value="C:cytoplasmic dynein complex"/>
    <property type="evidence" value="ECO:0007669"/>
    <property type="project" value="InterPro"/>
</dbReference>
<name>A0A7I8V451_9ANNE</name>
<sequence>MPSGKRLDDTWKTDELKNSLKKDEKKKSSKDKERKEDRDREKKRDKKKDEDRDRKRDKERRKDEDSDRKHRKDDGERERRRPKEDEDEGERQRRKEERRKRKEGGESEKKERKYRDEDDDEKRRRRKDETSQERDERRRRRKEETSQEREERRRRRKDETSQERDERRRRKKDETSQERDERRRRRKEETSEEREKRKREERRKRKEDKENEDNDDRRRHRRDETSEERRKRHEEKKEKRRKEKEERERQEEEERRRQEELAKQNNEDENNYDNYEDDFEDYDDDFEDDAGGGDDSANDEQNNEMSDLMKAMNDENERLLKDSRKRDNDYDDDEESGNESDTRPEKSGSTFINFVSAKQRVISNAAMSKTKKRGQELLKLIELDCSNLDMFDMPPVNEYDLYIRSFGRADTQQVYIQTNEDNADKDNQTEEIDYRDKWSQHPPEGFKACGTGDGNDENEISTKPDDIKRLNKFLNTACQAVLTLLEENLMETKSEEDPGRKKSRVVVSEEYIQLAQLEFLKDFPVRYATFSPTQSNLLIIVHEFSSKKEEANHNYQKGLICMWNVGEPSFPQKILTCENEPMCACFSPNKATLIFAGLSDGSLVVWDLREASNFHKTFKDESVEYVLRGPTYNTAAILENDNHYAPIKSVTAIISPDNTADSGFTKNGSSIEGLTFQIATLDESGVVSLWVVAEISNPDPAGSQTDFGLAPGGRVKLIKSSSIYLESPLRDTRLRSTLQCTDFAVLPSDPSHFYVTTNTGCIIHGIRYGGKAPPKAYRNMPDLPVTVTCIDFSPFTEPVFLTGSENGEIHLYHTRSENPLLSWSDTTEGRAIKFIKFCRSRPSVFFVVDEMNTLYIWDLSMLDSGPAKTEKISEINLKAFCLSNDHSATGQGLPGRKPQMILAFEDSVVEVHTVSQKFSALFPEEVDQFAELINNSL</sequence>
<keyword evidence="1" id="KW-0853">WD repeat</keyword>
<dbReference type="SMART" id="SM00320">
    <property type="entry name" value="WD40"/>
    <property type="match status" value="3"/>
</dbReference>
<keyword evidence="4" id="KW-1185">Reference proteome</keyword>
<dbReference type="InterPro" id="IPR036322">
    <property type="entry name" value="WD40_repeat_dom_sf"/>
</dbReference>
<feature type="compositionally biased region" description="Basic and acidic residues" evidence="2">
    <location>
        <begin position="1"/>
        <end position="95"/>
    </location>
</feature>
<organism evidence="3 4">
    <name type="scientific">Dimorphilus gyrociliatus</name>
    <dbReference type="NCBI Taxonomy" id="2664684"/>
    <lineage>
        <taxon>Eukaryota</taxon>
        <taxon>Metazoa</taxon>
        <taxon>Spiralia</taxon>
        <taxon>Lophotrochozoa</taxon>
        <taxon>Annelida</taxon>
        <taxon>Polychaeta</taxon>
        <taxon>Polychaeta incertae sedis</taxon>
        <taxon>Dinophilidae</taxon>
        <taxon>Dimorphilus</taxon>
    </lineage>
</organism>
<dbReference type="Gene3D" id="2.130.10.10">
    <property type="entry name" value="YVTN repeat-like/Quinoprotein amine dehydrogenase"/>
    <property type="match status" value="2"/>
</dbReference>
<reference evidence="3 4" key="1">
    <citation type="submission" date="2020-08" db="EMBL/GenBank/DDBJ databases">
        <authorList>
            <person name="Hejnol A."/>
        </authorList>
    </citation>
    <scope>NUCLEOTIDE SEQUENCE [LARGE SCALE GENOMIC DNA]</scope>
</reference>
<gene>
    <name evidence="3" type="ORF">DGYR_LOCUS204</name>
</gene>
<evidence type="ECO:0000313" key="4">
    <source>
        <dbReference type="Proteomes" id="UP000549394"/>
    </source>
</evidence>
<feature type="compositionally biased region" description="Basic and acidic residues" evidence="2">
    <location>
        <begin position="127"/>
        <end position="195"/>
    </location>
</feature>
<feature type="compositionally biased region" description="Basic and acidic residues" evidence="2">
    <location>
        <begin position="103"/>
        <end position="116"/>
    </location>
</feature>
<accession>A0A7I8V451</accession>
<dbReference type="GO" id="GO:0045504">
    <property type="term" value="F:dynein heavy chain binding"/>
    <property type="evidence" value="ECO:0007669"/>
    <property type="project" value="InterPro"/>
</dbReference>
<comment type="caution">
    <text evidence="3">The sequence shown here is derived from an EMBL/GenBank/DDBJ whole genome shotgun (WGS) entry which is preliminary data.</text>
</comment>
<protein>
    <submittedName>
        <fullName evidence="3">DgyrCDS205</fullName>
    </submittedName>
</protein>
<dbReference type="InterPro" id="IPR015943">
    <property type="entry name" value="WD40/YVTN_repeat-like_dom_sf"/>
</dbReference>
<dbReference type="PANTHER" id="PTHR16022:SF0">
    <property type="entry name" value="CYTOPLASMIC DYNEIN 2 INTERMEDIATE CHAIN 1"/>
    <property type="match status" value="1"/>
</dbReference>
<dbReference type="OrthoDB" id="2162425at2759"/>
<dbReference type="GO" id="GO:0045503">
    <property type="term" value="F:dynein light chain binding"/>
    <property type="evidence" value="ECO:0007669"/>
    <property type="project" value="InterPro"/>
</dbReference>